<dbReference type="PANTHER" id="PTHR43273:SF8">
    <property type="entry name" value="RADICAL SAM DOMAIN PROTEIN"/>
    <property type="match status" value="1"/>
</dbReference>
<dbReference type="InterPro" id="IPR013785">
    <property type="entry name" value="Aldolase_TIM"/>
</dbReference>
<organism evidence="7 8">
    <name type="scientific">Acetoanaerobium pronyense</name>
    <dbReference type="NCBI Taxonomy" id="1482736"/>
    <lineage>
        <taxon>Bacteria</taxon>
        <taxon>Bacillati</taxon>
        <taxon>Bacillota</taxon>
        <taxon>Clostridia</taxon>
        <taxon>Peptostreptococcales</taxon>
        <taxon>Filifactoraceae</taxon>
        <taxon>Acetoanaerobium</taxon>
    </lineage>
</organism>
<dbReference type="CDD" id="cd01335">
    <property type="entry name" value="Radical_SAM"/>
    <property type="match status" value="1"/>
</dbReference>
<dbReference type="NCBIfam" id="TIGR04085">
    <property type="entry name" value="rSAM_more_4Fe4S"/>
    <property type="match status" value="1"/>
</dbReference>
<dbReference type="InterPro" id="IPR047602">
    <property type="entry name" value="SPASM_CteB-like"/>
</dbReference>
<sequence length="459" mass="52786">MIHKFAMNGLNIVLDVNSGAVHVVDKVTYEVLDFYKEKDIDFIKENLTNFSSDEIEEAYKEILELEENGLLYSQDNYLDIEGFKNREPVVKAMCLHIAHDCNLKCKYCFASQGDFGGQKSHMSLEVGKKALDYLVANSGSRRNLEVDFFGGEPLMNFEVVKQLVSYGNEIAPQKGKNFRFTITTNGVLLDDEKIAYINEHMHNVVLSLDGRKDINDDMRPTLNDKGSYDIIVPKFQKLVKERKNKYYYLRGTFTRDNMDFGKDVLHFKDLGFDLTSVEPVVGDESNPYALRDEDIPKILKEYEDLAIKYADMRVNDEEFRFFHFMVDLAQGPCAIKRLTGCGAGTEYLAVTPEGDIYPCHQFVGQEEFKMGNILEKEINLPEDMRQTFRNAHVYSKEECSKCWARFYCSGGCHANAYNFNDDILKPYELGCEMQKKRVECALMVEAKVMLEKEDLEPIL</sequence>
<gene>
    <name evidence="7" type="ORF">J2Z35_001320</name>
</gene>
<reference evidence="7 8" key="1">
    <citation type="submission" date="2021-03" db="EMBL/GenBank/DDBJ databases">
        <title>Genomic Encyclopedia of Type Strains, Phase IV (KMG-IV): sequencing the most valuable type-strain genomes for metagenomic binning, comparative biology and taxonomic classification.</title>
        <authorList>
            <person name="Goeker M."/>
        </authorList>
    </citation>
    <scope>NUCLEOTIDE SEQUENCE [LARGE SCALE GENOMIC DNA]</scope>
    <source>
        <strain evidence="7 8">DSM 27512</strain>
    </source>
</reference>
<dbReference type="PANTHER" id="PTHR43273">
    <property type="entry name" value="ANAEROBIC SULFATASE-MATURATING ENZYME HOMOLOG ASLB-RELATED"/>
    <property type="match status" value="1"/>
</dbReference>
<dbReference type="Pfam" id="PF13186">
    <property type="entry name" value="SPASM"/>
    <property type="match status" value="1"/>
</dbReference>
<keyword evidence="5" id="KW-0411">Iron-sulfur</keyword>
<dbReference type="InterPro" id="IPR007197">
    <property type="entry name" value="rSAM"/>
</dbReference>
<dbReference type="SUPFAM" id="SSF102114">
    <property type="entry name" value="Radical SAM enzymes"/>
    <property type="match status" value="1"/>
</dbReference>
<dbReference type="SFLD" id="SFLDG01067">
    <property type="entry name" value="SPASM/twitch_domain_containing"/>
    <property type="match status" value="1"/>
</dbReference>
<feature type="domain" description="Radical SAM core" evidence="6">
    <location>
        <begin position="87"/>
        <end position="317"/>
    </location>
</feature>
<evidence type="ECO:0000256" key="1">
    <source>
        <dbReference type="ARBA" id="ARBA00001966"/>
    </source>
</evidence>
<dbReference type="SFLD" id="SFLDG01386">
    <property type="entry name" value="main_SPASM_domain-containing"/>
    <property type="match status" value="1"/>
</dbReference>
<evidence type="ECO:0000256" key="3">
    <source>
        <dbReference type="ARBA" id="ARBA00022723"/>
    </source>
</evidence>
<keyword evidence="4" id="KW-0408">Iron</keyword>
<evidence type="ECO:0000313" key="8">
    <source>
        <dbReference type="Proteomes" id="UP001314903"/>
    </source>
</evidence>
<evidence type="ECO:0000256" key="4">
    <source>
        <dbReference type="ARBA" id="ARBA00023004"/>
    </source>
</evidence>
<dbReference type="RefSeq" id="WP_281063626.1">
    <property type="nucleotide sequence ID" value="NZ_JAGGLI010000012.1"/>
</dbReference>
<dbReference type="InterPro" id="IPR023885">
    <property type="entry name" value="4Fe4S-binding_SPASM_dom"/>
</dbReference>
<dbReference type="InterPro" id="IPR058240">
    <property type="entry name" value="rSAM_sf"/>
</dbReference>
<evidence type="ECO:0000256" key="5">
    <source>
        <dbReference type="ARBA" id="ARBA00023014"/>
    </source>
</evidence>
<proteinExistence type="predicted"/>
<evidence type="ECO:0000256" key="2">
    <source>
        <dbReference type="ARBA" id="ARBA00022691"/>
    </source>
</evidence>
<comment type="cofactor">
    <cofactor evidence="1">
        <name>[4Fe-4S] cluster</name>
        <dbReference type="ChEBI" id="CHEBI:49883"/>
    </cofactor>
</comment>
<dbReference type="Gene3D" id="3.20.20.70">
    <property type="entry name" value="Aldolase class I"/>
    <property type="match status" value="1"/>
</dbReference>
<dbReference type="NCBIfam" id="TIGR03974">
    <property type="entry name" value="rSAM_six_Cys"/>
    <property type="match status" value="1"/>
</dbReference>
<dbReference type="SFLD" id="SFLDG01384">
    <property type="entry name" value="thioether_bond_formation_requi"/>
    <property type="match status" value="1"/>
</dbReference>
<evidence type="ECO:0000259" key="6">
    <source>
        <dbReference type="PROSITE" id="PS51918"/>
    </source>
</evidence>
<evidence type="ECO:0000313" key="7">
    <source>
        <dbReference type="EMBL" id="MBP2027523.1"/>
    </source>
</evidence>
<dbReference type="InterPro" id="IPR023867">
    <property type="entry name" value="Sulphatase_maturase_rSAM"/>
</dbReference>
<dbReference type="PROSITE" id="PS51918">
    <property type="entry name" value="RADICAL_SAM"/>
    <property type="match status" value="1"/>
</dbReference>
<dbReference type="SFLD" id="SFLDS00029">
    <property type="entry name" value="Radical_SAM"/>
    <property type="match status" value="1"/>
</dbReference>
<dbReference type="InterPro" id="IPR024025">
    <property type="entry name" value="SCIFF_rSAM_maturase"/>
</dbReference>
<keyword evidence="3" id="KW-0479">Metal-binding</keyword>
<comment type="caution">
    <text evidence="7">The sequence shown here is derived from an EMBL/GenBank/DDBJ whole genome shotgun (WGS) entry which is preliminary data.</text>
</comment>
<dbReference type="CDD" id="cd21124">
    <property type="entry name" value="SPASM_CteB-like"/>
    <property type="match status" value="1"/>
</dbReference>
<protein>
    <recommendedName>
        <fullName evidence="6">Radical SAM core domain-containing protein</fullName>
    </recommendedName>
</protein>
<dbReference type="EMBL" id="JAGGLI010000012">
    <property type="protein sequence ID" value="MBP2027523.1"/>
    <property type="molecule type" value="Genomic_DNA"/>
</dbReference>
<keyword evidence="2" id="KW-0949">S-adenosyl-L-methionine</keyword>
<keyword evidence="8" id="KW-1185">Reference proteome</keyword>
<accession>A0ABS4KIB8</accession>
<dbReference type="Proteomes" id="UP001314903">
    <property type="component" value="Unassembled WGS sequence"/>
</dbReference>
<name>A0ABS4KIB8_9FIRM</name>
<dbReference type="Pfam" id="PF04055">
    <property type="entry name" value="Radical_SAM"/>
    <property type="match status" value="1"/>
</dbReference>